<feature type="domain" description="MurNAc-LAA" evidence="5">
    <location>
        <begin position="423"/>
        <end position="535"/>
    </location>
</feature>
<organism evidence="6 7">
    <name type="scientific">Longimicrobium terrae</name>
    <dbReference type="NCBI Taxonomy" id="1639882"/>
    <lineage>
        <taxon>Bacteria</taxon>
        <taxon>Pseudomonadati</taxon>
        <taxon>Gemmatimonadota</taxon>
        <taxon>Longimicrobiia</taxon>
        <taxon>Longimicrobiales</taxon>
        <taxon>Longimicrobiaceae</taxon>
        <taxon>Longimicrobium</taxon>
    </lineage>
</organism>
<protein>
    <recommendedName>
        <fullName evidence="2">N-acetylmuramoyl-L-alanine amidase</fullName>
        <ecNumber evidence="2">3.5.1.28</ecNumber>
    </recommendedName>
</protein>
<proteinExistence type="predicted"/>
<keyword evidence="7" id="KW-1185">Reference proteome</keyword>
<dbReference type="RefSeq" id="WP_170034430.1">
    <property type="nucleotide sequence ID" value="NZ_JABDTL010000001.1"/>
</dbReference>
<dbReference type="GO" id="GO:0030288">
    <property type="term" value="C:outer membrane-bounded periplasmic space"/>
    <property type="evidence" value="ECO:0007669"/>
    <property type="project" value="TreeGrafter"/>
</dbReference>
<comment type="catalytic activity">
    <reaction evidence="1">
        <text>Hydrolyzes the link between N-acetylmuramoyl residues and L-amino acid residues in certain cell-wall glycopeptides.</text>
        <dbReference type="EC" id="3.5.1.28"/>
    </reaction>
</comment>
<dbReference type="SMART" id="SM00646">
    <property type="entry name" value="Ami_3"/>
    <property type="match status" value="1"/>
</dbReference>
<evidence type="ECO:0000259" key="5">
    <source>
        <dbReference type="SMART" id="SM00646"/>
    </source>
</evidence>
<dbReference type="EC" id="3.5.1.28" evidence="2"/>
<dbReference type="InterPro" id="IPR050695">
    <property type="entry name" value="N-acetylmuramoyl_amidase_3"/>
</dbReference>
<dbReference type="SUPFAM" id="SSF53187">
    <property type="entry name" value="Zn-dependent exopeptidases"/>
    <property type="match status" value="1"/>
</dbReference>
<dbReference type="InterPro" id="IPR002508">
    <property type="entry name" value="MurNAc-LAA_cat"/>
</dbReference>
<dbReference type="Pfam" id="PF01520">
    <property type="entry name" value="Amidase_3"/>
    <property type="match status" value="1"/>
</dbReference>
<name>A0A841GXY5_9BACT</name>
<evidence type="ECO:0000256" key="2">
    <source>
        <dbReference type="ARBA" id="ARBA00011901"/>
    </source>
</evidence>
<evidence type="ECO:0000313" key="6">
    <source>
        <dbReference type="EMBL" id="MBB6070599.1"/>
    </source>
</evidence>
<gene>
    <name evidence="6" type="ORF">HNQ61_002220</name>
</gene>
<evidence type="ECO:0000256" key="4">
    <source>
        <dbReference type="SAM" id="MobiDB-lite"/>
    </source>
</evidence>
<dbReference type="GO" id="GO:0008745">
    <property type="term" value="F:N-acetylmuramoyl-L-alanine amidase activity"/>
    <property type="evidence" value="ECO:0007669"/>
    <property type="project" value="UniProtKB-EC"/>
</dbReference>
<comment type="caution">
    <text evidence="6">The sequence shown here is derived from an EMBL/GenBank/DDBJ whole genome shotgun (WGS) entry which is preliminary data.</text>
</comment>
<dbReference type="PANTHER" id="PTHR30404:SF0">
    <property type="entry name" value="N-ACETYLMURAMOYL-L-ALANINE AMIDASE AMIC"/>
    <property type="match status" value="1"/>
</dbReference>
<evidence type="ECO:0000256" key="3">
    <source>
        <dbReference type="ARBA" id="ARBA00022801"/>
    </source>
</evidence>
<dbReference type="Gene3D" id="3.40.630.40">
    <property type="entry name" value="Zn-dependent exopeptidases"/>
    <property type="match status" value="1"/>
</dbReference>
<accession>A0A841GXY5</accession>
<sequence length="547" mass="57198">MHRIAAPLALSAVLAAGCSPSGPATSPEPRPAPTGTTTTPSAVAHVDYQPVSPELPAIPAVNGALAIRVIEPSGGGAQPRSDSIILYGSVGNGRAGLEINGTPVPVAPNGAFIAYLPRPADRTWRLRAGLGSEVVTREIAYVTPSTATRVTPSTGASQNAVYATARAATVTRGGDTLATGSDAIYARPTPTGTYRWFFPRGTRLSVVERRGSQYRVRLDASTEAWVDADNLAIADTTAAAPAGGTIGAARLVRAADGVDLRIAAGGRPFLVEHTDSAVRVTVYGASGTAAPRSEAAPDAWLRGVAQASASGGSPQYMVMTSTPAWGYKAWYEGDGTLVVRVRRPPAIDAANPLRGRRIVIDPGHPPAGATGPTGMYEGDANLAIALPLAEKLRARGAEVIMTRTTREAMVSNTSASQELGARVSLAVNRNAELLVSVHNNAFGEGQNPFRGQGTSVYWFHPFSASLARALNREIVGVTRIRDIGAQQSNLALARPTWMPTALTESLFMPIPEQEAALRDPAFLDRLADAHVRGIEAFFRERAAGGGR</sequence>
<reference evidence="6 7" key="1">
    <citation type="submission" date="2020-08" db="EMBL/GenBank/DDBJ databases">
        <title>Genomic Encyclopedia of Type Strains, Phase IV (KMG-IV): sequencing the most valuable type-strain genomes for metagenomic binning, comparative biology and taxonomic classification.</title>
        <authorList>
            <person name="Goeker M."/>
        </authorList>
    </citation>
    <scope>NUCLEOTIDE SEQUENCE [LARGE SCALE GENOMIC DNA]</scope>
    <source>
        <strain evidence="6 7">DSM 29007</strain>
    </source>
</reference>
<evidence type="ECO:0000256" key="1">
    <source>
        <dbReference type="ARBA" id="ARBA00001561"/>
    </source>
</evidence>
<keyword evidence="3 6" id="KW-0378">Hydrolase</keyword>
<dbReference type="CDD" id="cd02696">
    <property type="entry name" value="MurNAc-LAA"/>
    <property type="match status" value="1"/>
</dbReference>
<feature type="region of interest" description="Disordered" evidence="4">
    <location>
        <begin position="19"/>
        <end position="40"/>
    </location>
</feature>
<dbReference type="GO" id="GO:0009253">
    <property type="term" value="P:peptidoglycan catabolic process"/>
    <property type="evidence" value="ECO:0007669"/>
    <property type="project" value="InterPro"/>
</dbReference>
<dbReference type="AlphaFoldDB" id="A0A841GXY5"/>
<dbReference type="Proteomes" id="UP000582837">
    <property type="component" value="Unassembled WGS sequence"/>
</dbReference>
<dbReference type="PANTHER" id="PTHR30404">
    <property type="entry name" value="N-ACETYLMURAMOYL-L-ALANINE AMIDASE"/>
    <property type="match status" value="1"/>
</dbReference>
<dbReference type="EMBL" id="JACHIA010000005">
    <property type="protein sequence ID" value="MBB6070599.1"/>
    <property type="molecule type" value="Genomic_DNA"/>
</dbReference>
<evidence type="ECO:0000313" key="7">
    <source>
        <dbReference type="Proteomes" id="UP000582837"/>
    </source>
</evidence>
<dbReference type="PROSITE" id="PS51257">
    <property type="entry name" value="PROKAR_LIPOPROTEIN"/>
    <property type="match status" value="1"/>
</dbReference>